<dbReference type="InterPro" id="IPR050904">
    <property type="entry name" value="Adhesion/Biosynth-related"/>
</dbReference>
<keyword evidence="4" id="KW-1185">Reference proteome</keyword>
<feature type="chain" id="PRO_5034969107" evidence="1">
    <location>
        <begin position="25"/>
        <end position="266"/>
    </location>
</feature>
<protein>
    <submittedName>
        <fullName evidence="3">Fasciclin domain-containing protein</fullName>
    </submittedName>
</protein>
<dbReference type="Gene3D" id="2.30.180.10">
    <property type="entry name" value="FAS1 domain"/>
    <property type="match status" value="1"/>
</dbReference>
<feature type="signal peptide" evidence="1">
    <location>
        <begin position="1"/>
        <end position="24"/>
    </location>
</feature>
<dbReference type="SMART" id="SM00554">
    <property type="entry name" value="FAS1"/>
    <property type="match status" value="1"/>
</dbReference>
<dbReference type="AlphaFoldDB" id="A0A8E6B3N8"/>
<evidence type="ECO:0000313" key="4">
    <source>
        <dbReference type="Proteomes" id="UP000676194"/>
    </source>
</evidence>
<organism evidence="3 4">
    <name type="scientific">Telmatocola sphagniphila</name>
    <dbReference type="NCBI Taxonomy" id="1123043"/>
    <lineage>
        <taxon>Bacteria</taxon>
        <taxon>Pseudomonadati</taxon>
        <taxon>Planctomycetota</taxon>
        <taxon>Planctomycetia</taxon>
        <taxon>Gemmatales</taxon>
        <taxon>Gemmataceae</taxon>
    </lineage>
</organism>
<evidence type="ECO:0000313" key="3">
    <source>
        <dbReference type="EMBL" id="QVL31287.1"/>
    </source>
</evidence>
<dbReference type="PANTHER" id="PTHR10900:SF77">
    <property type="entry name" value="FI19380P1"/>
    <property type="match status" value="1"/>
</dbReference>
<dbReference type="EMBL" id="CP074694">
    <property type="protein sequence ID" value="QVL31287.1"/>
    <property type="molecule type" value="Genomic_DNA"/>
</dbReference>
<keyword evidence="1" id="KW-0732">Signal</keyword>
<dbReference type="InterPro" id="IPR000782">
    <property type="entry name" value="FAS1_domain"/>
</dbReference>
<dbReference type="InterPro" id="IPR036378">
    <property type="entry name" value="FAS1_dom_sf"/>
</dbReference>
<dbReference type="GO" id="GO:0005615">
    <property type="term" value="C:extracellular space"/>
    <property type="evidence" value="ECO:0007669"/>
    <property type="project" value="TreeGrafter"/>
</dbReference>
<gene>
    <name evidence="3" type="ORF">KIH39_20930</name>
</gene>
<dbReference type="Pfam" id="PF02469">
    <property type="entry name" value="Fasciclin"/>
    <property type="match status" value="1"/>
</dbReference>
<evidence type="ECO:0000259" key="2">
    <source>
        <dbReference type="PROSITE" id="PS50213"/>
    </source>
</evidence>
<dbReference type="PROSITE" id="PS50213">
    <property type="entry name" value="FAS1"/>
    <property type="match status" value="1"/>
</dbReference>
<feature type="domain" description="FAS1" evidence="2">
    <location>
        <begin position="32"/>
        <end position="167"/>
    </location>
</feature>
<evidence type="ECO:0000256" key="1">
    <source>
        <dbReference type="SAM" id="SignalP"/>
    </source>
</evidence>
<dbReference type="FunFam" id="2.30.180.10:FF:000032">
    <property type="entry name" value="Fasciclin domain-containing protein, putative"/>
    <property type="match status" value="1"/>
</dbReference>
<accession>A0A8E6B3N8</accession>
<dbReference type="Proteomes" id="UP000676194">
    <property type="component" value="Chromosome"/>
</dbReference>
<name>A0A8E6B3N8_9BACT</name>
<proteinExistence type="predicted"/>
<sequence length="266" mass="28687">MKRFYLGVAVLTGLFFAFVNAVQAKDEKQTSEKTIVEIAAGNKDFSKLVAAVKAAALVEALSGEGPFTVFAPTDKAFEALGEETLKAVLADKKKLTGILTYHVIKGKVKAADALALAKEEKSAKTLNGAEIKLSIKDGSLYLNGDTKVIKTDIVGKNGVIHVIDKVLLPPAPSEALHHAARMIEQSIGRGVALYNAGYHQSCAAVYHEAAVSLLKMDNVLTEESKKKLLVVVESVNGSHCYTTNAWALRHALNDIYQQMPPLQMNR</sequence>
<dbReference type="PANTHER" id="PTHR10900">
    <property type="entry name" value="PERIOSTIN-RELATED"/>
    <property type="match status" value="1"/>
</dbReference>
<reference evidence="3" key="1">
    <citation type="submission" date="2021-05" db="EMBL/GenBank/DDBJ databases">
        <title>Complete genome sequence of the cellulolytic planctomycete Telmatocola sphagniphila SP2T and characterization of the first cellulase from planctomycetes.</title>
        <authorList>
            <person name="Rakitin A.L."/>
            <person name="Beletsky A.V."/>
            <person name="Naumoff D.G."/>
            <person name="Kulichevskaya I.S."/>
            <person name="Mardanov A.V."/>
            <person name="Ravin N.V."/>
            <person name="Dedysh S.N."/>
        </authorList>
    </citation>
    <scope>NUCLEOTIDE SEQUENCE</scope>
    <source>
        <strain evidence="3">SP2T</strain>
    </source>
</reference>
<dbReference type="SUPFAM" id="SSF82153">
    <property type="entry name" value="FAS1 domain"/>
    <property type="match status" value="1"/>
</dbReference>
<dbReference type="KEGG" id="tsph:KIH39_20930"/>